<evidence type="ECO:0000313" key="1">
    <source>
        <dbReference type="EMBL" id="GMT25772.1"/>
    </source>
</evidence>
<keyword evidence="2" id="KW-1185">Reference proteome</keyword>
<evidence type="ECO:0000313" key="2">
    <source>
        <dbReference type="Proteomes" id="UP001432322"/>
    </source>
</evidence>
<dbReference type="EMBL" id="BTSY01000004">
    <property type="protein sequence ID" value="GMT25772.1"/>
    <property type="molecule type" value="Genomic_DNA"/>
</dbReference>
<proteinExistence type="predicted"/>
<comment type="caution">
    <text evidence="1">The sequence shown here is derived from an EMBL/GenBank/DDBJ whole genome shotgun (WGS) entry which is preliminary data.</text>
</comment>
<accession>A0AAV5W449</accession>
<organism evidence="1 2">
    <name type="scientific">Pristionchus fissidentatus</name>
    <dbReference type="NCBI Taxonomy" id="1538716"/>
    <lineage>
        <taxon>Eukaryota</taxon>
        <taxon>Metazoa</taxon>
        <taxon>Ecdysozoa</taxon>
        <taxon>Nematoda</taxon>
        <taxon>Chromadorea</taxon>
        <taxon>Rhabditida</taxon>
        <taxon>Rhabditina</taxon>
        <taxon>Diplogasteromorpha</taxon>
        <taxon>Diplogasteroidea</taxon>
        <taxon>Neodiplogasteridae</taxon>
        <taxon>Pristionchus</taxon>
    </lineage>
</organism>
<name>A0AAV5W449_9BILA</name>
<dbReference type="AlphaFoldDB" id="A0AAV5W449"/>
<protein>
    <submittedName>
        <fullName evidence="1">Uncharacterized protein</fullName>
    </submittedName>
</protein>
<dbReference type="Proteomes" id="UP001432322">
    <property type="component" value="Unassembled WGS sequence"/>
</dbReference>
<gene>
    <name evidence="1" type="ORF">PFISCL1PPCAC_17069</name>
</gene>
<reference evidence="1" key="1">
    <citation type="submission" date="2023-10" db="EMBL/GenBank/DDBJ databases">
        <title>Genome assembly of Pristionchus species.</title>
        <authorList>
            <person name="Yoshida K."/>
            <person name="Sommer R.J."/>
        </authorList>
    </citation>
    <scope>NUCLEOTIDE SEQUENCE</scope>
    <source>
        <strain evidence="1">RS5133</strain>
    </source>
</reference>
<sequence length="515" mass="57928">MPIEIRSASDRRRQVVFPEDVPHSEEAIREFLKDKKGIDGKMKIYYSMLGRELPIQGEAGPGAMYIVYLEPVTHESATDNKKLDVKGLKAELSAAIAQAENEFHRELDEDEEDIDAFSIEEEDQGTRNQVDPADLSSHRIPPDFDIDALVMTVDKSMVSESLWSLNLLEVMQSCARGVDIIQSINEGSILLNSSFRGRVVRFLSSVLMRVSKKKYYPTVPEMKTIIIKFMSHSRLAVHMDDWTRRGRGYLSVRLGNMRRGLRSTGELPPASRRCAVPRDIRGGDPIMLNQMFQGTTDGDMESVRLMEATRAWRLNFVGRNTLDVSFSTIRQIASIPHMLVTDVEWAGILRWNPTCTSSLPSSITSAATKLLGADQINRLNTDPDLHLLDCLVAMMASVSGSKRSRHDKIKYIMHCFPEGTNTQEALEAVARAGVTQPSLVRFGTNQYILCVNGRDIKATTEFIPSLYRLVAAHYYFKLRYSPMVSDILQVLDLVFNAKTTDISPNSRIVYGLISE</sequence>